<keyword evidence="10" id="KW-1185">Reference proteome</keyword>
<dbReference type="Pfam" id="PF10345">
    <property type="entry name" value="Cohesin_load"/>
    <property type="match status" value="2"/>
</dbReference>
<keyword evidence="5" id="KW-0159">Chromosome partition</keyword>
<gene>
    <name evidence="9" type="ORF">C2E21_0516</name>
</gene>
<dbReference type="GO" id="GO:0007064">
    <property type="term" value="P:mitotic sister chromatid cohesion"/>
    <property type="evidence" value="ECO:0007669"/>
    <property type="project" value="InterPro"/>
</dbReference>
<dbReference type="OrthoDB" id="5565328at2759"/>
<dbReference type="EMBL" id="LHPG02000001">
    <property type="protein sequence ID" value="PRW61370.1"/>
    <property type="molecule type" value="Genomic_DNA"/>
</dbReference>
<evidence type="ECO:0000256" key="7">
    <source>
        <dbReference type="ARBA" id="ARBA00023306"/>
    </source>
</evidence>
<keyword evidence="3" id="KW-0132">Cell division</keyword>
<proteinExistence type="inferred from homology"/>
<organism evidence="9 10">
    <name type="scientific">Chlorella sorokiniana</name>
    <name type="common">Freshwater green alga</name>
    <dbReference type="NCBI Taxonomy" id="3076"/>
    <lineage>
        <taxon>Eukaryota</taxon>
        <taxon>Viridiplantae</taxon>
        <taxon>Chlorophyta</taxon>
        <taxon>core chlorophytes</taxon>
        <taxon>Trebouxiophyceae</taxon>
        <taxon>Chlorellales</taxon>
        <taxon>Chlorellaceae</taxon>
        <taxon>Chlorella clade</taxon>
        <taxon>Chlorella</taxon>
    </lineage>
</organism>
<name>A0A2P6U4X6_CHLSO</name>
<dbReference type="PANTHER" id="PTHR21394">
    <property type="entry name" value="MAU2 CHROMATID COHESION FACTOR HOMOLOG"/>
    <property type="match status" value="1"/>
</dbReference>
<accession>A0A2P6U4X6</accession>
<dbReference type="STRING" id="3076.A0A2P6U4X6"/>
<dbReference type="InterPro" id="IPR019440">
    <property type="entry name" value="MAU2"/>
</dbReference>
<dbReference type="Proteomes" id="UP000239899">
    <property type="component" value="Unassembled WGS sequence"/>
</dbReference>
<evidence type="ECO:0000313" key="10">
    <source>
        <dbReference type="Proteomes" id="UP000239899"/>
    </source>
</evidence>
<keyword evidence="4" id="KW-0498">Mitosis</keyword>
<dbReference type="AlphaFoldDB" id="A0A2P6U4X6"/>
<comment type="subcellular location">
    <subcellularLocation>
        <location evidence="1">Nucleus</location>
    </subcellularLocation>
</comment>
<dbReference type="GO" id="GO:0007059">
    <property type="term" value="P:chromosome segregation"/>
    <property type="evidence" value="ECO:0007669"/>
    <property type="project" value="UniProtKB-KW"/>
</dbReference>
<keyword evidence="6" id="KW-0539">Nucleus</keyword>
<evidence type="ECO:0000256" key="2">
    <source>
        <dbReference type="ARBA" id="ARBA00008585"/>
    </source>
</evidence>
<evidence type="ECO:0000256" key="8">
    <source>
        <dbReference type="SAM" id="MobiDB-lite"/>
    </source>
</evidence>
<evidence type="ECO:0000256" key="3">
    <source>
        <dbReference type="ARBA" id="ARBA00022618"/>
    </source>
</evidence>
<feature type="region of interest" description="Disordered" evidence="8">
    <location>
        <begin position="161"/>
        <end position="181"/>
    </location>
</feature>
<comment type="similarity">
    <text evidence="2">Belongs to the SCC4/mau-2 family.</text>
</comment>
<dbReference type="GO" id="GO:0051301">
    <property type="term" value="P:cell division"/>
    <property type="evidence" value="ECO:0007669"/>
    <property type="project" value="UniProtKB-KW"/>
</dbReference>
<evidence type="ECO:0000256" key="5">
    <source>
        <dbReference type="ARBA" id="ARBA00022829"/>
    </source>
</evidence>
<sequence length="622" mass="65459">MLDRSALLLRLAREWEERGAYAAAIKCLMPVCDDAGELPTVTAAARLHLARLLLAHFDNVGHAKSALLAAEQDLRQMQGNHLLKCEVCDALVLANQRLGAVQAEADALQAGLKACRAGATSKDKEALVRWQAYFQFKLVEHALTHRGQEAAAEALEQLGAGGDAAAQHPTGKPASPSHRTGPQLSALEQALALFCRATLHLAAGEPGAASDVIGQVNPLIPLASAGSDVLKKQLTAHYSVLYIAMAAAAGRINELSQDPSGNIQLLMSLHQLLGEVAGQPWGYAWLPPPAIAALGSLLHASLLRSLGKGALAATHLLAAQEAVEQQLTALRINMEASEADLGMQAIWQGRIYCHLRVLVAEQQVLQALGASRFAQAAEQLAALTALLDRFPSLLHDCVPATQMLLGHYAHSLGHYAEACTYFKAVLASDAAPLHDTALLAAALAELQADAGPAGLRTATDLLEQRGLTELPHVLSLPVHDRTAALVCNALRAQRTGDDSNARIQLTKALKAAHAHLGNTQMVAQVLNLLAPMQAGKGDRSGAEQMLTSSTTLAKSAGDLPTLLTASRALLRIFSGGPGEEERASKQHAYVERKAGELAAAVAAAQSAPCHAALLTWRPAVKA</sequence>
<comment type="caution">
    <text evidence="9">The sequence shown here is derived from an EMBL/GenBank/DDBJ whole genome shotgun (WGS) entry which is preliminary data.</text>
</comment>
<evidence type="ECO:0000313" key="9">
    <source>
        <dbReference type="EMBL" id="PRW61370.1"/>
    </source>
</evidence>
<dbReference type="GO" id="GO:0005634">
    <property type="term" value="C:nucleus"/>
    <property type="evidence" value="ECO:0007669"/>
    <property type="project" value="UniProtKB-SubCell"/>
</dbReference>
<reference evidence="9 10" key="1">
    <citation type="journal article" date="2018" name="Plant J.">
        <title>Genome sequences of Chlorella sorokiniana UTEX 1602 and Micractinium conductrix SAG 241.80: implications to maltose excretion by a green alga.</title>
        <authorList>
            <person name="Arriola M.B."/>
            <person name="Velmurugan N."/>
            <person name="Zhang Y."/>
            <person name="Plunkett M.H."/>
            <person name="Hondzo H."/>
            <person name="Barney B.M."/>
        </authorList>
    </citation>
    <scope>NUCLEOTIDE SEQUENCE [LARGE SCALE GENOMIC DNA]</scope>
    <source>
        <strain evidence="10">UTEX 1602</strain>
    </source>
</reference>
<keyword evidence="7" id="KW-0131">Cell cycle</keyword>
<evidence type="ECO:0000256" key="6">
    <source>
        <dbReference type="ARBA" id="ARBA00023242"/>
    </source>
</evidence>
<protein>
    <submittedName>
        <fullName evidence="9">MAU2 chromatid cohesion factor-like protein</fullName>
    </submittedName>
</protein>
<evidence type="ECO:0000256" key="4">
    <source>
        <dbReference type="ARBA" id="ARBA00022776"/>
    </source>
</evidence>
<evidence type="ECO:0000256" key="1">
    <source>
        <dbReference type="ARBA" id="ARBA00004123"/>
    </source>
</evidence>